<dbReference type="PANTHER" id="PTHR46140">
    <property type="entry name" value="VACUOLAR TRANSPORTER CHAPERONE 1-RELATED"/>
    <property type="match status" value="1"/>
</dbReference>
<feature type="region of interest" description="Disordered" evidence="5">
    <location>
        <begin position="1"/>
        <end position="28"/>
    </location>
</feature>
<protein>
    <recommendedName>
        <fullName evidence="9">DUF202 domain-containing protein</fullName>
    </recommendedName>
</protein>
<dbReference type="GO" id="GO:0000329">
    <property type="term" value="C:fungal-type vacuole membrane"/>
    <property type="evidence" value="ECO:0007669"/>
    <property type="project" value="TreeGrafter"/>
</dbReference>
<proteinExistence type="predicted"/>
<keyword evidence="4 6" id="KW-0472">Membrane</keyword>
<evidence type="ECO:0000313" key="7">
    <source>
        <dbReference type="EMBL" id="CDO71841.1"/>
    </source>
</evidence>
<dbReference type="GO" id="GO:0033254">
    <property type="term" value="C:vacuolar transporter chaperone complex"/>
    <property type="evidence" value="ECO:0007669"/>
    <property type="project" value="TreeGrafter"/>
</dbReference>
<evidence type="ECO:0000256" key="5">
    <source>
        <dbReference type="SAM" id="MobiDB-lite"/>
    </source>
</evidence>
<feature type="transmembrane region" description="Helical" evidence="6">
    <location>
        <begin position="139"/>
        <end position="156"/>
    </location>
</feature>
<sequence length="214" mass="24318">MASTTREMTAAAHDHEHGREPSDGQDRHGSIIRRSWYAMSDMLSPFSPSALASLPKKTFRRRPRYTRVDNIPDAEQDEHGQMPTVRDYHSINTVPPQVRVPKKIATPIKVEGKVWFANERSTLALALFNASKDDISRHFAYAYAALSVAVLVYGYAVYQHRITMIRRRDPGHFDQITGPVAISVFLFFAVLANFIIRVRDLQRKNVTIPGIPFL</sequence>
<evidence type="ECO:0000256" key="1">
    <source>
        <dbReference type="ARBA" id="ARBA00004127"/>
    </source>
</evidence>
<feature type="transmembrane region" description="Helical" evidence="6">
    <location>
        <begin position="176"/>
        <end position="196"/>
    </location>
</feature>
<keyword evidence="3 6" id="KW-1133">Transmembrane helix</keyword>
<organism evidence="7 8">
    <name type="scientific">Pycnoporus cinnabarinus</name>
    <name type="common">Cinnabar-red polypore</name>
    <name type="synonym">Trametes cinnabarina</name>
    <dbReference type="NCBI Taxonomy" id="5643"/>
    <lineage>
        <taxon>Eukaryota</taxon>
        <taxon>Fungi</taxon>
        <taxon>Dikarya</taxon>
        <taxon>Basidiomycota</taxon>
        <taxon>Agaricomycotina</taxon>
        <taxon>Agaricomycetes</taxon>
        <taxon>Polyporales</taxon>
        <taxon>Polyporaceae</taxon>
        <taxon>Trametes</taxon>
    </lineage>
</organism>
<dbReference type="OrthoDB" id="2243669at2759"/>
<evidence type="ECO:0008006" key="9">
    <source>
        <dbReference type="Google" id="ProtNLM"/>
    </source>
</evidence>
<dbReference type="EMBL" id="CCBP010000107">
    <property type="protein sequence ID" value="CDO71841.1"/>
    <property type="molecule type" value="Genomic_DNA"/>
</dbReference>
<dbReference type="AlphaFoldDB" id="A0A060SCC2"/>
<dbReference type="GO" id="GO:0012505">
    <property type="term" value="C:endomembrane system"/>
    <property type="evidence" value="ECO:0007669"/>
    <property type="project" value="UniProtKB-SubCell"/>
</dbReference>
<name>A0A060SCC2_PYCCI</name>
<keyword evidence="8" id="KW-1185">Reference proteome</keyword>
<evidence type="ECO:0000256" key="2">
    <source>
        <dbReference type="ARBA" id="ARBA00022692"/>
    </source>
</evidence>
<comment type="caution">
    <text evidence="7">The sequence shown here is derived from an EMBL/GenBank/DDBJ whole genome shotgun (WGS) entry which is preliminary data.</text>
</comment>
<feature type="compositionally biased region" description="Basic and acidic residues" evidence="5">
    <location>
        <begin position="12"/>
        <end position="28"/>
    </location>
</feature>
<evidence type="ECO:0000313" key="8">
    <source>
        <dbReference type="Proteomes" id="UP000029665"/>
    </source>
</evidence>
<evidence type="ECO:0000256" key="4">
    <source>
        <dbReference type="ARBA" id="ARBA00023136"/>
    </source>
</evidence>
<keyword evidence="2 6" id="KW-0812">Transmembrane</keyword>
<dbReference type="HOGENOM" id="CLU_079971_1_1_1"/>
<dbReference type="OMA" id="RRSWHAM"/>
<dbReference type="Proteomes" id="UP000029665">
    <property type="component" value="Unassembled WGS sequence"/>
</dbReference>
<evidence type="ECO:0000256" key="3">
    <source>
        <dbReference type="ARBA" id="ARBA00022989"/>
    </source>
</evidence>
<evidence type="ECO:0000256" key="6">
    <source>
        <dbReference type="SAM" id="Phobius"/>
    </source>
</evidence>
<reference evidence="7" key="1">
    <citation type="submission" date="2014-01" db="EMBL/GenBank/DDBJ databases">
        <title>The genome of the white-rot fungus Pycnoporus cinnabarinus: a basidiomycete model with a versatile arsenal for lignocellulosic biomass breakdown.</title>
        <authorList>
            <person name="Levasseur A."/>
            <person name="Lomascolo A."/>
            <person name="Ruiz-Duenas F.J."/>
            <person name="Uzan E."/>
            <person name="Piumi F."/>
            <person name="Kues U."/>
            <person name="Ram A.F.J."/>
            <person name="Murat C."/>
            <person name="Haon M."/>
            <person name="Benoit I."/>
            <person name="Arfi Y."/>
            <person name="Chevret D."/>
            <person name="Drula E."/>
            <person name="Kwon M.J."/>
            <person name="Gouret P."/>
            <person name="Lesage-Meessen L."/>
            <person name="Lombard V."/>
            <person name="Mariette J."/>
            <person name="Noirot C."/>
            <person name="Park J."/>
            <person name="Patyshakuliyeva A."/>
            <person name="Wieneger R.A.B."/>
            <person name="Wosten H.A.B."/>
            <person name="Martin F."/>
            <person name="Coutinho P.M."/>
            <person name="de Vries R."/>
            <person name="Martinez A.T."/>
            <person name="Klopp C."/>
            <person name="Pontarotti P."/>
            <person name="Henrissat B."/>
            <person name="Record E."/>
        </authorList>
    </citation>
    <scope>NUCLEOTIDE SEQUENCE [LARGE SCALE GENOMIC DNA]</scope>
    <source>
        <strain evidence="7">BRFM137</strain>
    </source>
</reference>
<dbReference type="STRING" id="5643.A0A060SCC2"/>
<dbReference type="PANTHER" id="PTHR46140:SF2">
    <property type="entry name" value="VACUOLAR TRANSPORTER CHAPERONE 3 COMPLEX SUBUNIT 3-RELATED"/>
    <property type="match status" value="1"/>
</dbReference>
<gene>
    <name evidence="7" type="ORF">BN946_scf184939.g65</name>
</gene>
<comment type="subcellular location">
    <subcellularLocation>
        <location evidence="1">Endomembrane system</location>
        <topology evidence="1">Multi-pass membrane protein</topology>
    </subcellularLocation>
</comment>
<dbReference type="InterPro" id="IPR051572">
    <property type="entry name" value="VTC_Complex_Subunit"/>
</dbReference>
<accession>A0A060SCC2</accession>